<dbReference type="GO" id="GO:0016787">
    <property type="term" value="F:hydrolase activity"/>
    <property type="evidence" value="ECO:0007669"/>
    <property type="project" value="UniProtKB-KW"/>
</dbReference>
<dbReference type="InterPro" id="IPR050300">
    <property type="entry name" value="GDXG_lipolytic_enzyme"/>
</dbReference>
<accession>A0A9P9I8A6</accession>
<dbReference type="AlphaFoldDB" id="A0A9P9I8A6"/>
<dbReference type="InterPro" id="IPR029058">
    <property type="entry name" value="AB_hydrolase_fold"/>
</dbReference>
<dbReference type="EMBL" id="JAGMUV010000046">
    <property type="protein sequence ID" value="KAH7110270.1"/>
    <property type="molecule type" value="Genomic_DNA"/>
</dbReference>
<dbReference type="Gene3D" id="3.40.50.1820">
    <property type="entry name" value="alpha/beta hydrolase"/>
    <property type="match status" value="1"/>
</dbReference>
<keyword evidence="4" id="KW-1185">Reference proteome</keyword>
<keyword evidence="1 3" id="KW-0378">Hydrolase</keyword>
<dbReference type="InterPro" id="IPR013094">
    <property type="entry name" value="AB_hydrolase_3"/>
</dbReference>
<dbReference type="Pfam" id="PF07859">
    <property type="entry name" value="Abhydrolase_3"/>
    <property type="match status" value="1"/>
</dbReference>
<evidence type="ECO:0000313" key="4">
    <source>
        <dbReference type="Proteomes" id="UP000738349"/>
    </source>
</evidence>
<dbReference type="SUPFAM" id="SSF53474">
    <property type="entry name" value="alpha/beta-Hydrolases"/>
    <property type="match status" value="1"/>
</dbReference>
<dbReference type="OrthoDB" id="433474at2759"/>
<evidence type="ECO:0000256" key="1">
    <source>
        <dbReference type="ARBA" id="ARBA00022801"/>
    </source>
</evidence>
<protein>
    <submittedName>
        <fullName evidence="3">Alpha/Beta hydrolase protein</fullName>
    </submittedName>
</protein>
<comment type="caution">
    <text evidence="3">The sequence shown here is derived from an EMBL/GenBank/DDBJ whole genome shotgun (WGS) entry which is preliminary data.</text>
</comment>
<gene>
    <name evidence="3" type="ORF">EDB81DRAFT_863135</name>
</gene>
<proteinExistence type="predicted"/>
<sequence>MDSTYLSKQPYLPGTAAALEKAPDLDPWKSPQDVIDSRPFISKIMDSERDAILSDPNLVIQDRTISGPQGDIIISIITHKTGLSNQTKRPSIFYVHGGGMVAGDRFLGLSLFIPLVKSMDVVLLTVEYRLAPEHPGLALVTDAYAALSWFAEHTEELGVNPAKIIVAGSSAGGGIAAGTVLMARDRGGPQVAAQMLQTPMLDDRNTTVSAQHYESVRGAYSSANNKIAWLCVLGDKVGQEDVSYYIAPARAKDLSRLPITYVDVGGAEPFRDEAINYALRLSQCGVLTDLHVWGGCFHGFEMVSTLAIAKSSTQTKYDWLTRILTGTD</sequence>
<dbReference type="PANTHER" id="PTHR48081:SF8">
    <property type="entry name" value="ALPHA_BETA HYDROLASE FOLD-3 DOMAIN-CONTAINING PROTEIN-RELATED"/>
    <property type="match status" value="1"/>
</dbReference>
<dbReference type="PANTHER" id="PTHR48081">
    <property type="entry name" value="AB HYDROLASE SUPERFAMILY PROTEIN C4A8.06C"/>
    <property type="match status" value="1"/>
</dbReference>
<organism evidence="3 4">
    <name type="scientific">Dactylonectria macrodidyma</name>
    <dbReference type="NCBI Taxonomy" id="307937"/>
    <lineage>
        <taxon>Eukaryota</taxon>
        <taxon>Fungi</taxon>
        <taxon>Dikarya</taxon>
        <taxon>Ascomycota</taxon>
        <taxon>Pezizomycotina</taxon>
        <taxon>Sordariomycetes</taxon>
        <taxon>Hypocreomycetidae</taxon>
        <taxon>Hypocreales</taxon>
        <taxon>Nectriaceae</taxon>
        <taxon>Dactylonectria</taxon>
    </lineage>
</organism>
<feature type="domain" description="Alpha/beta hydrolase fold-3" evidence="2">
    <location>
        <begin position="92"/>
        <end position="301"/>
    </location>
</feature>
<reference evidence="3" key="1">
    <citation type="journal article" date="2021" name="Nat. Commun.">
        <title>Genetic determinants of endophytism in the Arabidopsis root mycobiome.</title>
        <authorList>
            <person name="Mesny F."/>
            <person name="Miyauchi S."/>
            <person name="Thiergart T."/>
            <person name="Pickel B."/>
            <person name="Atanasova L."/>
            <person name="Karlsson M."/>
            <person name="Huettel B."/>
            <person name="Barry K.W."/>
            <person name="Haridas S."/>
            <person name="Chen C."/>
            <person name="Bauer D."/>
            <person name="Andreopoulos W."/>
            <person name="Pangilinan J."/>
            <person name="LaButti K."/>
            <person name="Riley R."/>
            <person name="Lipzen A."/>
            <person name="Clum A."/>
            <person name="Drula E."/>
            <person name="Henrissat B."/>
            <person name="Kohler A."/>
            <person name="Grigoriev I.V."/>
            <person name="Martin F.M."/>
            <person name="Hacquard S."/>
        </authorList>
    </citation>
    <scope>NUCLEOTIDE SEQUENCE</scope>
    <source>
        <strain evidence="3">MPI-CAGE-AT-0147</strain>
    </source>
</reference>
<evidence type="ECO:0000259" key="2">
    <source>
        <dbReference type="Pfam" id="PF07859"/>
    </source>
</evidence>
<name>A0A9P9I8A6_9HYPO</name>
<evidence type="ECO:0000313" key="3">
    <source>
        <dbReference type="EMBL" id="KAH7110270.1"/>
    </source>
</evidence>
<dbReference type="Proteomes" id="UP000738349">
    <property type="component" value="Unassembled WGS sequence"/>
</dbReference>